<keyword evidence="2" id="KW-0949">S-adenosyl-L-methionine</keyword>
<keyword evidence="5" id="KW-0830">Ubiquinone</keyword>
<dbReference type="InterPro" id="IPR048647">
    <property type="entry name" value="RlmA_N"/>
</dbReference>
<protein>
    <submittedName>
        <fullName evidence="5">Ubiquinone biosynthesis protein</fullName>
    </submittedName>
</protein>
<sequence>MTSTLSLALPWLICPTCQRHCHENPLTLDGRSLRCPEHHCLDIAKQGYVTMTSAPAGANADTVEMIAARQRVLDAGLFRDLDARLVEVLTGRHRIVEVGAGTGYHLAQVLDAHPDSHGLASDVSKPAIQRAAKAHRRMAAVVADTWAGLPIRTNCMDAVLCVFAPRNREEFVRIVKPDGILVVVTPLPNHLQQLRERTGMLGIQPHKHDQLMAALASRFSVVNHEKVRADVPLDAAAASAAVAMGPSAHHVRTTYVDAMSVTSAVEVTVLSPR</sequence>
<dbReference type="GeneID" id="92880204"/>
<evidence type="ECO:0000313" key="6">
    <source>
        <dbReference type="Proteomes" id="UP000825072"/>
    </source>
</evidence>
<dbReference type="InterPro" id="IPR016718">
    <property type="entry name" value="rRNA_m1G-MeTrfase_A_prd"/>
</dbReference>
<dbReference type="AlphaFoldDB" id="A0AAD1KN70"/>
<evidence type="ECO:0000259" key="4">
    <source>
        <dbReference type="Pfam" id="PF21302"/>
    </source>
</evidence>
<gene>
    <name evidence="5" type="ORF">KB1_07130</name>
</gene>
<evidence type="ECO:0000313" key="5">
    <source>
        <dbReference type="EMBL" id="BCY24723.1"/>
    </source>
</evidence>
<feature type="domain" description="23S rRNA (guanine(745)-N(1))-methyltransferase N-terminal" evidence="4">
    <location>
        <begin position="13"/>
        <end position="50"/>
    </location>
</feature>
<dbReference type="Proteomes" id="UP000825072">
    <property type="component" value="Chromosome 1"/>
</dbReference>
<feature type="binding site" evidence="1">
    <location>
        <position position="39"/>
    </location>
    <ligand>
        <name>Zn(2+)</name>
        <dbReference type="ChEBI" id="CHEBI:29105"/>
    </ligand>
</feature>
<dbReference type="GO" id="GO:0008168">
    <property type="term" value="F:methyltransferase activity"/>
    <property type="evidence" value="ECO:0007669"/>
    <property type="project" value="InterPro"/>
</dbReference>
<feature type="domain" description="Methyltransferase" evidence="3">
    <location>
        <begin position="95"/>
        <end position="179"/>
    </location>
</feature>
<dbReference type="RefSeq" id="WP_007433543.1">
    <property type="nucleotide sequence ID" value="NZ_AP024747.1"/>
</dbReference>
<dbReference type="Gene3D" id="3.40.50.150">
    <property type="entry name" value="Vaccinia Virus protein VP39"/>
    <property type="match status" value="1"/>
</dbReference>
<dbReference type="InterPro" id="IPR041698">
    <property type="entry name" value="Methyltransf_25"/>
</dbReference>
<proteinExistence type="predicted"/>
<dbReference type="PIRSF" id="PIRSF018249">
    <property type="entry name" value="MyrA_prd"/>
    <property type="match status" value="1"/>
</dbReference>
<accession>A0AAD1KN70</accession>
<feature type="binding site" evidence="2">
    <location>
        <position position="78"/>
    </location>
    <ligand>
        <name>S-adenosyl-L-methionine</name>
        <dbReference type="ChEBI" id="CHEBI:59789"/>
    </ligand>
</feature>
<reference evidence="5" key="1">
    <citation type="submission" date="2021-06" db="EMBL/GenBank/DDBJ databases">
        <title>Genome sequence of Cutibacterium modestum strain KB17-24694.</title>
        <authorList>
            <person name="Dekio I."/>
            <person name="Asahina A."/>
            <person name="Nishida M."/>
        </authorList>
    </citation>
    <scope>NUCLEOTIDE SEQUENCE</scope>
    <source>
        <strain evidence="5">KB17-24694</strain>
    </source>
</reference>
<dbReference type="SUPFAM" id="SSF53335">
    <property type="entry name" value="S-adenosyl-L-methionine-dependent methyltransferases"/>
    <property type="match status" value="1"/>
</dbReference>
<organism evidence="5 6">
    <name type="scientific">Cutibacterium modestum</name>
    <dbReference type="NCBI Taxonomy" id="2559073"/>
    <lineage>
        <taxon>Bacteria</taxon>
        <taxon>Bacillati</taxon>
        <taxon>Actinomycetota</taxon>
        <taxon>Actinomycetes</taxon>
        <taxon>Propionibacteriales</taxon>
        <taxon>Propionibacteriaceae</taxon>
        <taxon>Cutibacterium</taxon>
    </lineage>
</organism>
<evidence type="ECO:0000256" key="2">
    <source>
        <dbReference type="PIRSR" id="PIRSR018249-2"/>
    </source>
</evidence>
<feature type="binding site" evidence="1">
    <location>
        <position position="35"/>
    </location>
    <ligand>
        <name>Zn(2+)</name>
        <dbReference type="ChEBI" id="CHEBI:29105"/>
    </ligand>
</feature>
<evidence type="ECO:0000259" key="3">
    <source>
        <dbReference type="Pfam" id="PF13649"/>
    </source>
</evidence>
<keyword evidence="1" id="KW-0862">Zinc</keyword>
<feature type="binding site" evidence="2">
    <location>
        <begin position="102"/>
        <end position="103"/>
    </location>
    <ligand>
        <name>S-adenosyl-L-methionine</name>
        <dbReference type="ChEBI" id="CHEBI:59789"/>
    </ligand>
</feature>
<dbReference type="EMBL" id="AP024747">
    <property type="protein sequence ID" value="BCY24723.1"/>
    <property type="molecule type" value="Genomic_DNA"/>
</dbReference>
<dbReference type="GO" id="GO:0046872">
    <property type="term" value="F:metal ion binding"/>
    <property type="evidence" value="ECO:0007669"/>
    <property type="project" value="UniProtKB-KW"/>
</dbReference>
<evidence type="ECO:0000256" key="1">
    <source>
        <dbReference type="PIRSR" id="PIRSR018249-1"/>
    </source>
</evidence>
<feature type="binding site" evidence="2">
    <location>
        <position position="190"/>
    </location>
    <ligand>
        <name>S-adenosyl-L-methionine</name>
        <dbReference type="ChEBI" id="CHEBI:59789"/>
    </ligand>
</feature>
<name>A0AAD1KN70_9ACTN</name>
<dbReference type="InterPro" id="IPR029063">
    <property type="entry name" value="SAM-dependent_MTases_sf"/>
</dbReference>
<dbReference type="CDD" id="cd02440">
    <property type="entry name" value="AdoMet_MTases"/>
    <property type="match status" value="1"/>
</dbReference>
<dbReference type="Pfam" id="PF21302">
    <property type="entry name" value="Zn_ribbon_RlmA"/>
    <property type="match status" value="1"/>
</dbReference>
<dbReference type="Pfam" id="PF13649">
    <property type="entry name" value="Methyltransf_25"/>
    <property type="match status" value="1"/>
</dbReference>
<keyword evidence="1" id="KW-0479">Metal-binding</keyword>